<dbReference type="GO" id="GO:0045292">
    <property type="term" value="P:mRNA cis splicing, via spliceosome"/>
    <property type="evidence" value="ECO:0000318"/>
    <property type="project" value="GO_Central"/>
</dbReference>
<dbReference type="GO" id="GO:0005681">
    <property type="term" value="C:spliceosomal complex"/>
    <property type="evidence" value="ECO:0000318"/>
    <property type="project" value="GO_Central"/>
</dbReference>
<keyword evidence="6" id="KW-0539">Nucleus</keyword>
<dbReference type="STRING" id="45351.A7RR20"/>
<evidence type="ECO:0000256" key="2">
    <source>
        <dbReference type="ARBA" id="ARBA00004496"/>
    </source>
</evidence>
<dbReference type="PANTHER" id="PTHR21399:SF0">
    <property type="entry name" value="METHYLOSOME SUBUNIT PICLN"/>
    <property type="match status" value="1"/>
</dbReference>
<name>A7RR20_NEMVE</name>
<dbReference type="AlphaFoldDB" id="A7RR20"/>
<dbReference type="Pfam" id="PF03517">
    <property type="entry name" value="Voldacs"/>
    <property type="match status" value="1"/>
</dbReference>
<protein>
    <recommendedName>
        <fullName evidence="4">Methylosome subunit pICln</fullName>
    </recommendedName>
</protein>
<dbReference type="InterPro" id="IPR039924">
    <property type="entry name" value="ICln/Lot5/Saf5"/>
</dbReference>
<evidence type="ECO:0000256" key="6">
    <source>
        <dbReference type="ARBA" id="ARBA00023242"/>
    </source>
</evidence>
<dbReference type="PANTHER" id="PTHR21399">
    <property type="entry name" value="CHLORIDE CONDUCTANCE REGULATORY PROTEIN ICLN"/>
    <property type="match status" value="1"/>
</dbReference>
<gene>
    <name evidence="9" type="ORF">NEMVEDRAFT_v1g240068</name>
</gene>
<dbReference type="GO" id="GO:0006821">
    <property type="term" value="P:chloride transport"/>
    <property type="evidence" value="ECO:0007669"/>
    <property type="project" value="InterPro"/>
</dbReference>
<dbReference type="eggNOG" id="KOG3238">
    <property type="taxonomic scope" value="Eukaryota"/>
</dbReference>
<accession>A7RR20</accession>
<dbReference type="PRINTS" id="PR01348">
    <property type="entry name" value="ICLNCHANNEL"/>
</dbReference>
<keyword evidence="5" id="KW-0963">Cytoplasm</keyword>
<dbReference type="InterPro" id="IPR011993">
    <property type="entry name" value="PH-like_dom_sf"/>
</dbReference>
<feature type="compositionally biased region" description="Acidic residues" evidence="8">
    <location>
        <begin position="185"/>
        <end position="199"/>
    </location>
</feature>
<dbReference type="Proteomes" id="UP000001593">
    <property type="component" value="Unassembled WGS sequence"/>
</dbReference>
<keyword evidence="10" id="KW-1185">Reference proteome</keyword>
<comment type="subcellular location">
    <subcellularLocation>
        <location evidence="2">Cytoplasm</location>
    </subcellularLocation>
    <subcellularLocation>
        <location evidence="1">Nucleus</location>
    </subcellularLocation>
</comment>
<dbReference type="HOGENOM" id="CLU_077804_2_1_1"/>
<dbReference type="GO" id="GO:0000387">
    <property type="term" value="P:spliceosomal snRNP assembly"/>
    <property type="evidence" value="ECO:0000318"/>
    <property type="project" value="GO_Central"/>
</dbReference>
<dbReference type="InParanoid" id="A7RR20"/>
<evidence type="ECO:0000313" key="10">
    <source>
        <dbReference type="Proteomes" id="UP000001593"/>
    </source>
</evidence>
<dbReference type="PhylomeDB" id="A7RR20"/>
<comment type="function">
    <text evidence="7">Involved in both the assembly of spliceosomal snRNPs and the methylation of Sm proteins. Chaperone that regulates the assembly of spliceosomal U1, U2, U4 and U5 small nuclear ribonucleoproteins (snRNPs), the building blocks of the spliceosome, and thereby plays an important role in the splicing of cellular pre-mRNAs. Most spliceosomal snRNPs contain a common set of Sm proteins SNRPB, SNRPD1, SNRPD2, SNRPD3, SNRPE, SNRPF and SNRPG that assemble in a heptameric protein ring on the Sm site of the small nuclear RNA to form the core snRNP (Sm core). In the cytosol, the Sm proteins SNRPD1, SNRPD2, SNRPE, SNRPF and SNRPG are trapped in an inactive 6S pICln-Sm complex by the chaperone CLNS1A that controls the assembly of the core snRNP. Dissociation by the SMN complex of CLNS1A from the trapped Sm proteins and their transfer to an SMN-Sm complex triggers the assembly of core snRNPs and their transport to the nucleus.</text>
</comment>
<dbReference type="EMBL" id="DS469530">
    <property type="protein sequence ID" value="EDO46034.1"/>
    <property type="molecule type" value="Genomic_DNA"/>
</dbReference>
<proteinExistence type="inferred from homology"/>
<sequence>MVVMSSFPPPTEGLLHVQADTQAFMQDRCLGNGVLYIAQERLSWSNEQGQGFSLEYPSISVHAICRDTAKFPHQCIYCMLDSPLEGNDDDEEAVGEVRFVPANISASRFLKHFDTILIIHFFVVQTPGFGGEEYFTNESEAVLTPEGQATLERLEGAFQMPSQQDFEEMTDPNGHVGNGTKIGDVDMEEEDSPGQFEDA</sequence>
<organism evidence="9 10">
    <name type="scientific">Nematostella vectensis</name>
    <name type="common">Starlet sea anemone</name>
    <dbReference type="NCBI Taxonomy" id="45351"/>
    <lineage>
        <taxon>Eukaryota</taxon>
        <taxon>Metazoa</taxon>
        <taxon>Cnidaria</taxon>
        <taxon>Anthozoa</taxon>
        <taxon>Hexacorallia</taxon>
        <taxon>Actiniaria</taxon>
        <taxon>Edwardsiidae</taxon>
        <taxon>Nematostella</taxon>
    </lineage>
</organism>
<reference evidence="9 10" key="1">
    <citation type="journal article" date="2007" name="Science">
        <title>Sea anemone genome reveals ancestral eumetazoan gene repertoire and genomic organization.</title>
        <authorList>
            <person name="Putnam N.H."/>
            <person name="Srivastava M."/>
            <person name="Hellsten U."/>
            <person name="Dirks B."/>
            <person name="Chapman J."/>
            <person name="Salamov A."/>
            <person name="Terry A."/>
            <person name="Shapiro H."/>
            <person name="Lindquist E."/>
            <person name="Kapitonov V.V."/>
            <person name="Jurka J."/>
            <person name="Genikhovich G."/>
            <person name="Grigoriev I.V."/>
            <person name="Lucas S.M."/>
            <person name="Steele R.E."/>
            <person name="Finnerty J.R."/>
            <person name="Technau U."/>
            <person name="Martindale M.Q."/>
            <person name="Rokhsar D.S."/>
        </authorList>
    </citation>
    <scope>NUCLEOTIDE SEQUENCE [LARGE SCALE GENOMIC DNA]</scope>
    <source>
        <strain evidence="10">CH2 X CH6</strain>
    </source>
</reference>
<dbReference type="OMA" id="YDMEAHE"/>
<dbReference type="GO" id="GO:0034709">
    <property type="term" value="C:methylosome"/>
    <property type="evidence" value="ECO:0007669"/>
    <property type="project" value="InterPro"/>
</dbReference>
<dbReference type="GO" id="GO:0005829">
    <property type="term" value="C:cytosol"/>
    <property type="evidence" value="ECO:0000318"/>
    <property type="project" value="GO_Central"/>
</dbReference>
<dbReference type="GO" id="GO:0006884">
    <property type="term" value="P:cell volume homeostasis"/>
    <property type="evidence" value="ECO:0007669"/>
    <property type="project" value="InterPro"/>
</dbReference>
<evidence type="ECO:0000313" key="9">
    <source>
        <dbReference type="EMBL" id="EDO46034.1"/>
    </source>
</evidence>
<comment type="similarity">
    <text evidence="3">Belongs to the pICln (TC 1.A.47) family.</text>
</comment>
<evidence type="ECO:0000256" key="7">
    <source>
        <dbReference type="ARBA" id="ARBA00045890"/>
    </source>
</evidence>
<evidence type="ECO:0000256" key="4">
    <source>
        <dbReference type="ARBA" id="ARBA00015653"/>
    </source>
</evidence>
<evidence type="ECO:0000256" key="5">
    <source>
        <dbReference type="ARBA" id="ARBA00022490"/>
    </source>
</evidence>
<evidence type="ECO:0000256" key="1">
    <source>
        <dbReference type="ARBA" id="ARBA00004123"/>
    </source>
</evidence>
<dbReference type="GO" id="GO:0034715">
    <property type="term" value="C:pICln-Sm protein complex"/>
    <property type="evidence" value="ECO:0000318"/>
    <property type="project" value="GO_Central"/>
</dbReference>
<dbReference type="InterPro" id="IPR003521">
    <property type="entry name" value="ICln"/>
</dbReference>
<dbReference type="GO" id="GO:0005886">
    <property type="term" value="C:plasma membrane"/>
    <property type="evidence" value="ECO:0007669"/>
    <property type="project" value="InterPro"/>
</dbReference>
<dbReference type="Gene3D" id="2.30.29.30">
    <property type="entry name" value="Pleckstrin-homology domain (PH domain)/Phosphotyrosine-binding domain (PTB)"/>
    <property type="match status" value="1"/>
</dbReference>
<feature type="region of interest" description="Disordered" evidence="8">
    <location>
        <begin position="166"/>
        <end position="199"/>
    </location>
</feature>
<evidence type="ECO:0000256" key="3">
    <source>
        <dbReference type="ARBA" id="ARBA00007054"/>
    </source>
</evidence>
<evidence type="ECO:0000256" key="8">
    <source>
        <dbReference type="SAM" id="MobiDB-lite"/>
    </source>
</evidence>